<keyword evidence="2" id="KW-1185">Reference proteome</keyword>
<dbReference type="OrthoDB" id="3226274at2759"/>
<gene>
    <name evidence="1" type="ORF">AMATHDRAFT_148274</name>
</gene>
<dbReference type="GO" id="GO:0003676">
    <property type="term" value="F:nucleic acid binding"/>
    <property type="evidence" value="ECO:0007669"/>
    <property type="project" value="InterPro"/>
</dbReference>
<dbReference type="InterPro" id="IPR036397">
    <property type="entry name" value="RNaseH_sf"/>
</dbReference>
<feature type="non-terminal residue" evidence="1">
    <location>
        <position position="1"/>
    </location>
</feature>
<evidence type="ECO:0000313" key="2">
    <source>
        <dbReference type="Proteomes" id="UP000242287"/>
    </source>
</evidence>
<dbReference type="EMBL" id="KZ302037">
    <property type="protein sequence ID" value="PFH49187.1"/>
    <property type="molecule type" value="Genomic_DNA"/>
</dbReference>
<dbReference type="STRING" id="703135.A0A2A9NLP9"/>
<name>A0A2A9NLP9_9AGAR</name>
<protein>
    <recommendedName>
        <fullName evidence="3">Tc1-like transposase DDE domain-containing protein</fullName>
    </recommendedName>
</protein>
<organism evidence="1 2">
    <name type="scientific">Amanita thiersii Skay4041</name>
    <dbReference type="NCBI Taxonomy" id="703135"/>
    <lineage>
        <taxon>Eukaryota</taxon>
        <taxon>Fungi</taxon>
        <taxon>Dikarya</taxon>
        <taxon>Basidiomycota</taxon>
        <taxon>Agaricomycotina</taxon>
        <taxon>Agaricomycetes</taxon>
        <taxon>Agaricomycetidae</taxon>
        <taxon>Agaricales</taxon>
        <taxon>Pluteineae</taxon>
        <taxon>Amanitaceae</taxon>
        <taxon>Amanita</taxon>
    </lineage>
</organism>
<dbReference type="Gene3D" id="3.30.420.10">
    <property type="entry name" value="Ribonuclease H-like superfamily/Ribonuclease H"/>
    <property type="match status" value="1"/>
</dbReference>
<reference evidence="1 2" key="1">
    <citation type="submission" date="2014-02" db="EMBL/GenBank/DDBJ databases">
        <title>Transposable element dynamics among asymbiotic and ectomycorrhizal Amanita fungi.</title>
        <authorList>
            <consortium name="DOE Joint Genome Institute"/>
            <person name="Hess J."/>
            <person name="Skrede I."/>
            <person name="Wolfe B."/>
            <person name="LaButti K."/>
            <person name="Ohm R.A."/>
            <person name="Grigoriev I.V."/>
            <person name="Pringle A."/>
        </authorList>
    </citation>
    <scope>NUCLEOTIDE SEQUENCE [LARGE SCALE GENOMIC DNA]</scope>
    <source>
        <strain evidence="1 2">SKay4041</strain>
    </source>
</reference>
<sequence length="70" mass="7958">LPWLPSSPDMNIIEHVWDQLDTLVHACNPLPCNQDGMWITLQEEWATFPQQALDTLFESMPCHVAALVKA</sequence>
<dbReference type="Proteomes" id="UP000242287">
    <property type="component" value="Unassembled WGS sequence"/>
</dbReference>
<accession>A0A2A9NLP9</accession>
<evidence type="ECO:0000313" key="1">
    <source>
        <dbReference type="EMBL" id="PFH49187.1"/>
    </source>
</evidence>
<evidence type="ECO:0008006" key="3">
    <source>
        <dbReference type="Google" id="ProtNLM"/>
    </source>
</evidence>
<dbReference type="AlphaFoldDB" id="A0A2A9NLP9"/>
<proteinExistence type="predicted"/>